<organism evidence="1 2">
    <name type="scientific">Streptomyces humicola</name>
    <dbReference type="NCBI Taxonomy" id="2953240"/>
    <lineage>
        <taxon>Bacteria</taxon>
        <taxon>Bacillati</taxon>
        <taxon>Actinomycetota</taxon>
        <taxon>Actinomycetes</taxon>
        <taxon>Kitasatosporales</taxon>
        <taxon>Streptomycetaceae</taxon>
        <taxon>Streptomyces</taxon>
    </lineage>
</organism>
<comment type="caution">
    <text evidence="1">The sequence shown here is derived from an EMBL/GenBank/DDBJ whole genome shotgun (WGS) entry which is preliminary data.</text>
</comment>
<protein>
    <submittedName>
        <fullName evidence="1">Uncharacterized protein</fullName>
    </submittedName>
</protein>
<dbReference type="Proteomes" id="UP001057702">
    <property type="component" value="Unassembled WGS sequence"/>
</dbReference>
<dbReference type="RefSeq" id="WP_255921483.1">
    <property type="nucleotide sequence ID" value="NZ_JANFNG010000014.1"/>
</dbReference>
<accession>A0ABT1PY28</accession>
<proteinExistence type="predicted"/>
<evidence type="ECO:0000313" key="2">
    <source>
        <dbReference type="Proteomes" id="UP001057702"/>
    </source>
</evidence>
<name>A0ABT1PY28_9ACTN</name>
<reference evidence="1" key="1">
    <citation type="submission" date="2022-06" db="EMBL/GenBank/DDBJ databases">
        <title>Draft genome sequence of Streptomyces sp. RB6PN25 isolated from peat swamp forest in Thailand.</title>
        <authorList>
            <person name="Duangmal K."/>
            <person name="Klaysubun C."/>
        </authorList>
    </citation>
    <scope>NUCLEOTIDE SEQUENCE</scope>
    <source>
        <strain evidence="1">RB6PN25</strain>
    </source>
</reference>
<keyword evidence="2" id="KW-1185">Reference proteome</keyword>
<sequence length="98" mass="10554">MQFDAVRVAGVRGEEVAEELITATHANAGPIVCEASGFRRMYFLLAPGTAADRRWPPGIQRFGSAHGIVAYVGIPALSGGTWPLFALLRAAMPEEDWL</sequence>
<gene>
    <name evidence="1" type="ORF">NGB36_18710</name>
</gene>
<dbReference type="EMBL" id="JANFNG010000014">
    <property type="protein sequence ID" value="MCQ4082578.1"/>
    <property type="molecule type" value="Genomic_DNA"/>
</dbReference>
<evidence type="ECO:0000313" key="1">
    <source>
        <dbReference type="EMBL" id="MCQ4082578.1"/>
    </source>
</evidence>